<protein>
    <recommendedName>
        <fullName evidence="3">HrgC protein</fullName>
    </recommendedName>
</protein>
<name>A0A645ICS5_9ZZZZ</name>
<accession>A0A645ICS5</accession>
<feature type="transmembrane region" description="Helical" evidence="1">
    <location>
        <begin position="54"/>
        <end position="77"/>
    </location>
</feature>
<evidence type="ECO:0000313" key="2">
    <source>
        <dbReference type="EMBL" id="MPN46094.1"/>
    </source>
</evidence>
<gene>
    <name evidence="2" type="ORF">SDC9_193674</name>
</gene>
<comment type="caution">
    <text evidence="2">The sequence shown here is derived from an EMBL/GenBank/DDBJ whole genome shotgun (WGS) entry which is preliminary data.</text>
</comment>
<organism evidence="2">
    <name type="scientific">bioreactor metagenome</name>
    <dbReference type="NCBI Taxonomy" id="1076179"/>
    <lineage>
        <taxon>unclassified sequences</taxon>
        <taxon>metagenomes</taxon>
        <taxon>ecological metagenomes</taxon>
    </lineage>
</organism>
<keyword evidence="1" id="KW-1133">Transmembrane helix</keyword>
<sequence>MPGMIKMEQIWGNGNMIIRLIADDGQMRSAKVGFSWTVFFFGFLVPICRGDAKWAVIMFAASVLTLCLAQIVFSFTYNGTYIRELLSKGYRPEDEYSKAVLVAKGYIAA</sequence>
<evidence type="ECO:0008006" key="3">
    <source>
        <dbReference type="Google" id="ProtNLM"/>
    </source>
</evidence>
<feature type="transmembrane region" description="Helical" evidence="1">
    <location>
        <begin position="29"/>
        <end position="48"/>
    </location>
</feature>
<keyword evidence="1" id="KW-0812">Transmembrane</keyword>
<dbReference type="AlphaFoldDB" id="A0A645ICS5"/>
<proteinExistence type="predicted"/>
<reference evidence="2" key="1">
    <citation type="submission" date="2019-08" db="EMBL/GenBank/DDBJ databases">
        <authorList>
            <person name="Kucharzyk K."/>
            <person name="Murdoch R.W."/>
            <person name="Higgins S."/>
            <person name="Loffler F."/>
        </authorList>
    </citation>
    <scope>NUCLEOTIDE SEQUENCE</scope>
</reference>
<dbReference type="EMBL" id="VSSQ01106459">
    <property type="protein sequence ID" value="MPN46094.1"/>
    <property type="molecule type" value="Genomic_DNA"/>
</dbReference>
<keyword evidence="1" id="KW-0472">Membrane</keyword>
<evidence type="ECO:0000256" key="1">
    <source>
        <dbReference type="SAM" id="Phobius"/>
    </source>
</evidence>